<dbReference type="AlphaFoldDB" id="A0AA88H0T2"/>
<dbReference type="GeneID" id="68096343"/>
<name>A0AA88H0T2_NAELO</name>
<gene>
    <name evidence="1" type="ORF">C9374_003888</name>
</gene>
<keyword evidence="2" id="KW-1185">Reference proteome</keyword>
<sequence>MKSLFQLPLDTLLERDHEHHKKEVERLQQVFEQQQQEKSHDDDHFNFKNSLASYWYLRDCMYEQSLMTIQLLRRIFSFIHIQYIHGAEDDEKDDGVNSVHVESHYLNFALVSKLFCVALKIEIVLKSSPQRSVSQEATELDVKNLWRGAIEKSILIQSQSEERNEDIMKLLALILIEENNVYMTCVKSEWLKGLAFCRAAIQGQKKTCAGSFSVSSLVQPHCSVIRAPFCYDPLVYCHDNTKEFFLVVTRHYPSIVSVNTGFKELLFDFVVKTKNIRILRNIRLLFCWNYFIEKWNYKLPCQVDDEMVIEIMRATTHAKKVWTNLPEKFKRNERVLFHTLTRRGHYHYNYSDLNVECYFTAPLEAQLRSSLLENLLTHTNINRFFFKHQHQLVFVKQALDYFRKNRHSNDDHTDTAIKMTFFSYFLKFWQGPKKFELAKEFIRGIRKELFSREILLQTIIPIFTQQPEISKRSLNKFAFHCMPQHLLHDETVLRALMEQIPHFGCLLTKNFWSKHHSVLEELVHILNVSGDHADITLYFRYSLILVQSMNYRQRSHK</sequence>
<dbReference type="RefSeq" id="XP_044556018.1">
    <property type="nucleotide sequence ID" value="XM_044693465.1"/>
</dbReference>
<comment type="caution">
    <text evidence="1">The sequence shown here is derived from an EMBL/GenBank/DDBJ whole genome shotgun (WGS) entry which is preliminary data.</text>
</comment>
<accession>A0AA88H0T2</accession>
<organism evidence="1 2">
    <name type="scientific">Naegleria lovaniensis</name>
    <name type="common">Amoeba</name>
    <dbReference type="NCBI Taxonomy" id="51637"/>
    <lineage>
        <taxon>Eukaryota</taxon>
        <taxon>Discoba</taxon>
        <taxon>Heterolobosea</taxon>
        <taxon>Tetramitia</taxon>
        <taxon>Eutetramitia</taxon>
        <taxon>Vahlkampfiidae</taxon>
        <taxon>Naegleria</taxon>
    </lineage>
</organism>
<evidence type="ECO:0000313" key="1">
    <source>
        <dbReference type="EMBL" id="KAG2394124.1"/>
    </source>
</evidence>
<reference evidence="1 2" key="1">
    <citation type="journal article" date="2018" name="BMC Genomics">
        <title>The genome of Naegleria lovaniensis, the basis for a comparative approach to unravel pathogenicity factors of the human pathogenic amoeba N. fowleri.</title>
        <authorList>
            <person name="Liechti N."/>
            <person name="Schurch N."/>
            <person name="Bruggmann R."/>
            <person name="Wittwer M."/>
        </authorList>
    </citation>
    <scope>NUCLEOTIDE SEQUENCE [LARGE SCALE GENOMIC DNA]</scope>
    <source>
        <strain evidence="1 2">ATCC 30569</strain>
    </source>
</reference>
<proteinExistence type="predicted"/>
<dbReference type="Proteomes" id="UP000816034">
    <property type="component" value="Unassembled WGS sequence"/>
</dbReference>
<dbReference type="EMBL" id="PYSW02000001">
    <property type="protein sequence ID" value="KAG2394124.1"/>
    <property type="molecule type" value="Genomic_DNA"/>
</dbReference>
<evidence type="ECO:0000313" key="2">
    <source>
        <dbReference type="Proteomes" id="UP000816034"/>
    </source>
</evidence>
<protein>
    <submittedName>
        <fullName evidence="1">Uncharacterized protein</fullName>
    </submittedName>
</protein>